<keyword evidence="1" id="KW-0472">Membrane</keyword>
<dbReference type="RefSeq" id="WP_169531731.1">
    <property type="nucleotide sequence ID" value="NZ_JABBGH010000002.1"/>
</dbReference>
<dbReference type="InterPro" id="IPR021354">
    <property type="entry name" value="DUF2975"/>
</dbReference>
<evidence type="ECO:0000313" key="2">
    <source>
        <dbReference type="EMBL" id="NML66065.1"/>
    </source>
</evidence>
<dbReference type="Proteomes" id="UP000559626">
    <property type="component" value="Unassembled WGS sequence"/>
</dbReference>
<feature type="transmembrane region" description="Helical" evidence="1">
    <location>
        <begin position="211"/>
        <end position="227"/>
    </location>
</feature>
<name>A0A7Y0AFD8_9BACT</name>
<protein>
    <submittedName>
        <fullName evidence="2">DUF2975 domain-containing protein</fullName>
    </submittedName>
</protein>
<comment type="caution">
    <text evidence="2">The sequence shown here is derived from an EMBL/GenBank/DDBJ whole genome shotgun (WGS) entry which is preliminary data.</text>
</comment>
<sequence length="241" mass="26177">MAISSFTWALRFARILAGIFLFVGCGLTLVLLGGMADAATDSVVRLSLRTDRPAQFEFWYAMQAGYEDGAKHQPRHSAWDKLPALQLAPGRAFDLVANPITPLLRYPEPSAPKRLALLALGALPGAVSVPGLLFWIYGSWLLLKLVQDVTPETPFTEANARRLARLALLVLGLSLWDYAAQACVLALVPAFRAVGVASSLNHYVQLSTEELPGFQVGFMLSVIAAVYRRGVVLSQEAELVI</sequence>
<reference evidence="2 3" key="1">
    <citation type="submission" date="2020-04" db="EMBL/GenBank/DDBJ databases">
        <title>Hymenobacter polaris sp. nov., isolated from Arctic soil.</title>
        <authorList>
            <person name="Dahal R.H."/>
        </authorList>
    </citation>
    <scope>NUCLEOTIDE SEQUENCE [LARGE SCALE GENOMIC DNA]</scope>
    <source>
        <strain evidence="2 3">RP-2-7</strain>
    </source>
</reference>
<keyword evidence="3" id="KW-1185">Reference proteome</keyword>
<dbReference type="EMBL" id="JABBGH010000002">
    <property type="protein sequence ID" value="NML66065.1"/>
    <property type="molecule type" value="Genomic_DNA"/>
</dbReference>
<accession>A0A7Y0AFD8</accession>
<feature type="transmembrane region" description="Helical" evidence="1">
    <location>
        <begin position="166"/>
        <end position="191"/>
    </location>
</feature>
<gene>
    <name evidence="2" type="ORF">HHL22_12700</name>
</gene>
<keyword evidence="1" id="KW-1133">Transmembrane helix</keyword>
<evidence type="ECO:0000256" key="1">
    <source>
        <dbReference type="SAM" id="Phobius"/>
    </source>
</evidence>
<proteinExistence type="predicted"/>
<feature type="transmembrane region" description="Helical" evidence="1">
    <location>
        <begin position="115"/>
        <end position="137"/>
    </location>
</feature>
<dbReference type="Pfam" id="PF11188">
    <property type="entry name" value="DUF2975"/>
    <property type="match status" value="1"/>
</dbReference>
<keyword evidence="1" id="KW-0812">Transmembrane</keyword>
<organism evidence="2 3">
    <name type="scientific">Hymenobacter polaris</name>
    <dbReference type="NCBI Taxonomy" id="2682546"/>
    <lineage>
        <taxon>Bacteria</taxon>
        <taxon>Pseudomonadati</taxon>
        <taxon>Bacteroidota</taxon>
        <taxon>Cytophagia</taxon>
        <taxon>Cytophagales</taxon>
        <taxon>Hymenobacteraceae</taxon>
        <taxon>Hymenobacter</taxon>
    </lineage>
</organism>
<evidence type="ECO:0000313" key="3">
    <source>
        <dbReference type="Proteomes" id="UP000559626"/>
    </source>
</evidence>
<dbReference type="AlphaFoldDB" id="A0A7Y0AFD8"/>